<dbReference type="InterPro" id="IPR022408">
    <property type="entry name" value="Acyl-CoA-binding_prot_CS"/>
</dbReference>
<dbReference type="PANTHER" id="PTHR23310">
    <property type="entry name" value="ACYL-COA-BINDING PROTEIN, ACBP"/>
    <property type="match status" value="1"/>
</dbReference>
<dbReference type="PROSITE" id="PS51228">
    <property type="entry name" value="ACB_2"/>
    <property type="match status" value="1"/>
</dbReference>
<keyword evidence="2" id="KW-0446">Lipid-binding</keyword>
<dbReference type="EMBL" id="MCGE01000008">
    <property type="protein sequence ID" value="ORZ18649.1"/>
    <property type="molecule type" value="Genomic_DNA"/>
</dbReference>
<dbReference type="GO" id="GO:0036042">
    <property type="term" value="F:long-chain fatty acyl-CoA binding"/>
    <property type="evidence" value="ECO:0007669"/>
    <property type="project" value="EnsemblFungi"/>
</dbReference>
<protein>
    <submittedName>
        <fullName evidence="4">Acyl-CoA-binding protein</fullName>
    </submittedName>
</protein>
<dbReference type="STRING" id="90262.A0A1X2ILJ2"/>
<evidence type="ECO:0000256" key="2">
    <source>
        <dbReference type="ARBA" id="ARBA00023121"/>
    </source>
</evidence>
<dbReference type="PROSITE" id="PS00880">
    <property type="entry name" value="ACB_1"/>
    <property type="match status" value="1"/>
</dbReference>
<evidence type="ECO:0000313" key="4">
    <source>
        <dbReference type="EMBL" id="ORZ18649.1"/>
    </source>
</evidence>
<name>A0A1X2ILJ2_9FUNG</name>
<dbReference type="InterPro" id="IPR000582">
    <property type="entry name" value="Acyl-CoA-binding_protein"/>
</dbReference>
<dbReference type="SUPFAM" id="SSF47027">
    <property type="entry name" value="Acyl-CoA binding protein"/>
    <property type="match status" value="1"/>
</dbReference>
<evidence type="ECO:0000256" key="1">
    <source>
        <dbReference type="ARBA" id="ARBA00005567"/>
    </source>
</evidence>
<dbReference type="InterPro" id="IPR014352">
    <property type="entry name" value="FERM/acyl-CoA-bd_prot_sf"/>
</dbReference>
<evidence type="ECO:0000313" key="5">
    <source>
        <dbReference type="Proteomes" id="UP000193560"/>
    </source>
</evidence>
<comment type="caution">
    <text evidence="4">The sequence shown here is derived from an EMBL/GenBank/DDBJ whole genome shotgun (WGS) entry which is preliminary data.</text>
</comment>
<reference evidence="4 5" key="1">
    <citation type="submission" date="2016-07" db="EMBL/GenBank/DDBJ databases">
        <title>Pervasive Adenine N6-methylation of Active Genes in Fungi.</title>
        <authorList>
            <consortium name="DOE Joint Genome Institute"/>
            <person name="Mondo S.J."/>
            <person name="Dannebaum R.O."/>
            <person name="Kuo R.C."/>
            <person name="Labutti K."/>
            <person name="Haridas S."/>
            <person name="Kuo A."/>
            <person name="Salamov A."/>
            <person name="Ahrendt S.R."/>
            <person name="Lipzen A."/>
            <person name="Sullivan W."/>
            <person name="Andreopoulos W.B."/>
            <person name="Clum A."/>
            <person name="Lindquist E."/>
            <person name="Daum C."/>
            <person name="Ramamoorthy G.K."/>
            <person name="Gryganskyi A."/>
            <person name="Culley D."/>
            <person name="Magnuson J.K."/>
            <person name="James T.Y."/>
            <person name="O'Malley M.A."/>
            <person name="Stajich J.E."/>
            <person name="Spatafora J.W."/>
            <person name="Visel A."/>
            <person name="Grigoriev I.V."/>
        </authorList>
    </citation>
    <scope>NUCLEOTIDE SEQUENCE [LARGE SCALE GENOMIC DNA]</scope>
    <source>
        <strain evidence="4 5">NRRL 1336</strain>
    </source>
</reference>
<dbReference type="Pfam" id="PF00887">
    <property type="entry name" value="ACBP"/>
    <property type="match status" value="1"/>
</dbReference>
<dbReference type="AlphaFoldDB" id="A0A1X2ILJ2"/>
<dbReference type="PANTHER" id="PTHR23310:SF62">
    <property type="entry name" value="ACYL-COA BINDING PROTEIN 1, ISOFORM A"/>
    <property type="match status" value="1"/>
</dbReference>
<accession>A0A1X2ILJ2</accession>
<comment type="similarity">
    <text evidence="1">Belongs to the ACBP family.</text>
</comment>
<proteinExistence type="inferred from homology"/>
<dbReference type="OrthoDB" id="346910at2759"/>
<dbReference type="GO" id="GO:0042761">
    <property type="term" value="P:very long-chain fatty acid biosynthetic process"/>
    <property type="evidence" value="ECO:0007669"/>
    <property type="project" value="EnsemblFungi"/>
</dbReference>
<dbReference type="Proteomes" id="UP000193560">
    <property type="component" value="Unassembled WGS sequence"/>
</dbReference>
<gene>
    <name evidence="4" type="ORF">BCR42DRAFT_411342</name>
</gene>
<dbReference type="PRINTS" id="PR00689">
    <property type="entry name" value="ACOABINDINGP"/>
</dbReference>
<feature type="domain" description="ACB" evidence="3">
    <location>
        <begin position="2"/>
        <end position="83"/>
    </location>
</feature>
<organism evidence="4 5">
    <name type="scientific">Absidia repens</name>
    <dbReference type="NCBI Taxonomy" id="90262"/>
    <lineage>
        <taxon>Eukaryota</taxon>
        <taxon>Fungi</taxon>
        <taxon>Fungi incertae sedis</taxon>
        <taxon>Mucoromycota</taxon>
        <taxon>Mucoromycotina</taxon>
        <taxon>Mucoromycetes</taxon>
        <taxon>Mucorales</taxon>
        <taxon>Cunninghamellaceae</taxon>
        <taxon>Absidia</taxon>
    </lineage>
</organism>
<evidence type="ECO:0000259" key="3">
    <source>
        <dbReference type="PROSITE" id="PS51228"/>
    </source>
</evidence>
<dbReference type="FunFam" id="1.20.80.10:FF:000010">
    <property type="entry name" value="Acyl-CoA-binding domain-containing protein 5"/>
    <property type="match status" value="1"/>
</dbReference>
<keyword evidence="5" id="KW-1185">Reference proteome</keyword>
<dbReference type="InterPro" id="IPR035984">
    <property type="entry name" value="Acyl-CoA-binding_sf"/>
</dbReference>
<sequence length="83" mass="9235">MPSAEFNTAAEEVKTLAQTPSNDVLLELYALFKQATVGDNTTDRPGVFDMKGKAKWDAWTKIKGTSQEDAEKQYIALVQKLKN</sequence>
<dbReference type="Gene3D" id="1.20.80.10">
    <property type="match status" value="1"/>
</dbReference>
<dbReference type="GO" id="GO:0005576">
    <property type="term" value="C:extracellular region"/>
    <property type="evidence" value="ECO:0007669"/>
    <property type="project" value="EnsemblFungi"/>
</dbReference>